<dbReference type="PANTHER" id="PTHR10803">
    <property type="entry name" value="ARSENICAL PUMP-DRIVING ATPASE ARSENITE-TRANSLOCATING ATPASE"/>
    <property type="match status" value="1"/>
</dbReference>
<dbReference type="SUPFAM" id="SSF52540">
    <property type="entry name" value="P-loop containing nucleoside triphosphate hydrolases"/>
    <property type="match status" value="1"/>
</dbReference>
<protein>
    <submittedName>
        <fullName evidence="4">Arsenite efflux ATP-binding protein ArsA</fullName>
    </submittedName>
</protein>
<dbReference type="Pfam" id="PF17886">
    <property type="entry name" value="ArsA_HSP20"/>
    <property type="match status" value="1"/>
</dbReference>
<evidence type="ECO:0000259" key="3">
    <source>
        <dbReference type="Pfam" id="PF17886"/>
    </source>
</evidence>
<dbReference type="PANTHER" id="PTHR10803:SF3">
    <property type="entry name" value="ATPASE GET3"/>
    <property type="match status" value="1"/>
</dbReference>
<dbReference type="GO" id="GO:0016887">
    <property type="term" value="F:ATP hydrolysis activity"/>
    <property type="evidence" value="ECO:0007669"/>
    <property type="project" value="InterPro"/>
</dbReference>
<dbReference type="GO" id="GO:0005524">
    <property type="term" value="F:ATP binding"/>
    <property type="evidence" value="ECO:0007669"/>
    <property type="project" value="UniProtKB-KW"/>
</dbReference>
<evidence type="ECO:0000256" key="1">
    <source>
        <dbReference type="ARBA" id="ARBA00011040"/>
    </source>
</evidence>
<proteinExistence type="inferred from homology"/>
<feature type="domain" description="ArsA/GET3 Anion-transporting ATPase-like" evidence="2">
    <location>
        <begin position="163"/>
        <end position="284"/>
    </location>
</feature>
<keyword evidence="4" id="KW-0547">Nucleotide-binding</keyword>
<dbReference type="AlphaFoldDB" id="A0A4R6SAS9"/>
<dbReference type="EMBL" id="SNXZ01000004">
    <property type="protein sequence ID" value="TDP96066.1"/>
    <property type="molecule type" value="Genomic_DNA"/>
</dbReference>
<dbReference type="InterPro" id="IPR040612">
    <property type="entry name" value="ArsA_HSP20-like"/>
</dbReference>
<sequence length="375" mass="40536">MRILLFTGKGGVGKTTIAAATAARLARDGRKTLVVSTDAAHSLADALDTRLRPDPSEVDSNLFASHVDSRELVDRSWPRLREQARGVLAGLGIDELDAEELTVLPGVDELLALGEVARLAAAGTWDVVIVDCGPTAETLRLLALPEAIARYVDRLFGKRVLREALRTLADHLTELRRVLTDPDVTSVRLVFTPERVVVAETRRTLTALALRGIQVDELIANRLAPKARRWGGPAGAWLRTRRGEQDVVLGQLESSVTAPVRVLEHRAAEPVGSAALLELADELYAEWGPLDGPGGERVPLLDVQRTGDGYLLRIALPLPDDSALNLARVGDELAITVDGLRRLIALPAALRRYEVVDAEASQAGLVLRLRPEVTA</sequence>
<evidence type="ECO:0000313" key="5">
    <source>
        <dbReference type="Proteomes" id="UP000295444"/>
    </source>
</evidence>
<feature type="domain" description="ArsA HSP20-like" evidence="3">
    <location>
        <begin position="307"/>
        <end position="366"/>
    </location>
</feature>
<dbReference type="InterPro" id="IPR016300">
    <property type="entry name" value="ATPase_ArsA/GET3"/>
</dbReference>
<dbReference type="Gene3D" id="2.60.40.790">
    <property type="match status" value="1"/>
</dbReference>
<comment type="similarity">
    <text evidence="1">Belongs to the arsA ATPase family.</text>
</comment>
<evidence type="ECO:0000259" key="2">
    <source>
        <dbReference type="Pfam" id="PF02374"/>
    </source>
</evidence>
<dbReference type="RefSeq" id="WP_133851466.1">
    <property type="nucleotide sequence ID" value="NZ_SNXZ01000004.1"/>
</dbReference>
<dbReference type="NCBIfam" id="TIGR00345">
    <property type="entry name" value="GET3_arsA_TRC40"/>
    <property type="match status" value="1"/>
</dbReference>
<evidence type="ECO:0000313" key="4">
    <source>
        <dbReference type="EMBL" id="TDP96066.1"/>
    </source>
</evidence>
<organism evidence="4 5">
    <name type="scientific">Labedaea rhizosphaerae</name>
    <dbReference type="NCBI Taxonomy" id="598644"/>
    <lineage>
        <taxon>Bacteria</taxon>
        <taxon>Bacillati</taxon>
        <taxon>Actinomycetota</taxon>
        <taxon>Actinomycetes</taxon>
        <taxon>Pseudonocardiales</taxon>
        <taxon>Pseudonocardiaceae</taxon>
        <taxon>Labedaea</taxon>
    </lineage>
</organism>
<dbReference type="InterPro" id="IPR025723">
    <property type="entry name" value="ArsA/GET3_ATPase-like"/>
</dbReference>
<accession>A0A4R6SAS9</accession>
<dbReference type="Pfam" id="PF02374">
    <property type="entry name" value="ArsA_ATPase"/>
    <property type="match status" value="2"/>
</dbReference>
<comment type="caution">
    <text evidence="4">The sequence shown here is derived from an EMBL/GenBank/DDBJ whole genome shotgun (WGS) entry which is preliminary data.</text>
</comment>
<name>A0A4R6SAS9_LABRH</name>
<keyword evidence="4" id="KW-0067">ATP-binding</keyword>
<dbReference type="InterPro" id="IPR008978">
    <property type="entry name" value="HSP20-like_chaperone"/>
</dbReference>
<dbReference type="OrthoDB" id="9780677at2"/>
<dbReference type="InterPro" id="IPR027417">
    <property type="entry name" value="P-loop_NTPase"/>
</dbReference>
<gene>
    <name evidence="4" type="ORF">EV186_10446</name>
</gene>
<dbReference type="CDD" id="cd02035">
    <property type="entry name" value="ArsA"/>
    <property type="match status" value="1"/>
</dbReference>
<feature type="domain" description="ArsA/GET3 Anion-transporting ATPase-like" evidence="2">
    <location>
        <begin position="1"/>
        <end position="157"/>
    </location>
</feature>
<dbReference type="Gene3D" id="3.40.50.300">
    <property type="entry name" value="P-loop containing nucleotide triphosphate hydrolases"/>
    <property type="match status" value="1"/>
</dbReference>
<reference evidence="4 5" key="1">
    <citation type="submission" date="2019-03" db="EMBL/GenBank/DDBJ databases">
        <title>Genomic Encyclopedia of Type Strains, Phase IV (KMG-IV): sequencing the most valuable type-strain genomes for metagenomic binning, comparative biology and taxonomic classification.</title>
        <authorList>
            <person name="Goeker M."/>
        </authorList>
    </citation>
    <scope>NUCLEOTIDE SEQUENCE [LARGE SCALE GENOMIC DNA]</scope>
    <source>
        <strain evidence="4 5">DSM 45361</strain>
    </source>
</reference>
<keyword evidence="5" id="KW-1185">Reference proteome</keyword>
<dbReference type="Proteomes" id="UP000295444">
    <property type="component" value="Unassembled WGS sequence"/>
</dbReference>